<dbReference type="PANTHER" id="PTHR42808:SF3">
    <property type="entry name" value="HYDROXYSTEROID DEHYDROGENASE-LIKE PROTEIN 2"/>
    <property type="match status" value="1"/>
</dbReference>
<dbReference type="PANTHER" id="PTHR42808">
    <property type="entry name" value="HYDROXYSTEROID DEHYDROGENASE-LIKE PROTEIN 2"/>
    <property type="match status" value="1"/>
</dbReference>
<protein>
    <submittedName>
        <fullName evidence="1">Uncharacterized protein</fullName>
    </submittedName>
</protein>
<dbReference type="SUPFAM" id="SSF51735">
    <property type="entry name" value="NAD(P)-binding Rossmann-fold domains"/>
    <property type="match status" value="1"/>
</dbReference>
<name>A0A9W8DWC2_9FUNG</name>
<keyword evidence="2" id="KW-1185">Reference proteome</keyword>
<evidence type="ECO:0000313" key="2">
    <source>
        <dbReference type="Proteomes" id="UP001150569"/>
    </source>
</evidence>
<dbReference type="EMBL" id="JANBPT010000057">
    <property type="protein sequence ID" value="KAJ1928832.1"/>
    <property type="molecule type" value="Genomic_DNA"/>
</dbReference>
<comment type="caution">
    <text evidence="1">The sequence shown here is derived from an EMBL/GenBank/DDBJ whole genome shotgun (WGS) entry which is preliminary data.</text>
</comment>
<dbReference type="Proteomes" id="UP001150569">
    <property type="component" value="Unassembled WGS sequence"/>
</dbReference>
<dbReference type="AlphaFoldDB" id="A0A9W8DWC2"/>
<dbReference type="InterPro" id="IPR051935">
    <property type="entry name" value="HSDL2"/>
</dbReference>
<evidence type="ECO:0000313" key="1">
    <source>
        <dbReference type="EMBL" id="KAJ1928832.1"/>
    </source>
</evidence>
<reference evidence="1" key="1">
    <citation type="submission" date="2022-07" db="EMBL/GenBank/DDBJ databases">
        <title>Phylogenomic reconstructions and comparative analyses of Kickxellomycotina fungi.</title>
        <authorList>
            <person name="Reynolds N.K."/>
            <person name="Stajich J.E."/>
            <person name="Barry K."/>
            <person name="Grigoriev I.V."/>
            <person name="Crous P."/>
            <person name="Smith M.E."/>
        </authorList>
    </citation>
    <scope>NUCLEOTIDE SEQUENCE</scope>
    <source>
        <strain evidence="1">RSA 861</strain>
    </source>
</reference>
<dbReference type="OrthoDB" id="5327538at2759"/>
<gene>
    <name evidence="1" type="ORF">IWQ60_001684</name>
</gene>
<sequence>MDLSTLTKLAGKAIVIIGSPRGLSSSFAVKAAQLGAKVAFLQRECVQDTELDVVYQIACDLKDRGITVRPFVANVRDRAEVARVMHNISEDLGGIDVVISVLGSYQMVETFDTPQRDFSVMSSIDTHGVRNCVRAAVPYLRRSATPHVLICAPPLTFHDDWNVADTPYAMTRFALSMCARGLMGELAATNIVVNAIWPRIMIHLDEFNQATGYVHWRHLNRRPDVVVDAALWLLCQEHGSLTQNFWHDEDLLKRAGVDDLDSYAITFAPTKPVVKAPAKAKVTPTAATATAPVKKIRSVSNFFTRPRFKVAGTLK</sequence>
<dbReference type="InterPro" id="IPR002347">
    <property type="entry name" value="SDR_fam"/>
</dbReference>
<dbReference type="Gene3D" id="3.40.50.720">
    <property type="entry name" value="NAD(P)-binding Rossmann-like Domain"/>
    <property type="match status" value="1"/>
</dbReference>
<dbReference type="InterPro" id="IPR036291">
    <property type="entry name" value="NAD(P)-bd_dom_sf"/>
</dbReference>
<organism evidence="1 2">
    <name type="scientific">Tieghemiomyces parasiticus</name>
    <dbReference type="NCBI Taxonomy" id="78921"/>
    <lineage>
        <taxon>Eukaryota</taxon>
        <taxon>Fungi</taxon>
        <taxon>Fungi incertae sedis</taxon>
        <taxon>Zoopagomycota</taxon>
        <taxon>Kickxellomycotina</taxon>
        <taxon>Dimargaritomycetes</taxon>
        <taxon>Dimargaritales</taxon>
        <taxon>Dimargaritaceae</taxon>
        <taxon>Tieghemiomyces</taxon>
    </lineage>
</organism>
<accession>A0A9W8DWC2</accession>
<dbReference type="Pfam" id="PF00106">
    <property type="entry name" value="adh_short"/>
    <property type="match status" value="1"/>
</dbReference>
<proteinExistence type="predicted"/>